<keyword evidence="2" id="KW-1185">Reference proteome</keyword>
<protein>
    <submittedName>
        <fullName evidence="1">Uncharacterized protein</fullName>
    </submittedName>
</protein>
<dbReference type="Proteomes" id="UP001056778">
    <property type="component" value="Chromosome 2"/>
</dbReference>
<accession>A0ACB9TIA3</accession>
<name>A0ACB9TIA3_HOLOL</name>
<evidence type="ECO:0000313" key="1">
    <source>
        <dbReference type="EMBL" id="KAI4466526.1"/>
    </source>
</evidence>
<evidence type="ECO:0000313" key="2">
    <source>
        <dbReference type="Proteomes" id="UP001056778"/>
    </source>
</evidence>
<gene>
    <name evidence="1" type="ORF">MML48_2g00015960</name>
</gene>
<comment type="caution">
    <text evidence="1">The sequence shown here is derived from an EMBL/GenBank/DDBJ whole genome shotgun (WGS) entry which is preliminary data.</text>
</comment>
<proteinExistence type="predicted"/>
<dbReference type="EMBL" id="CM043016">
    <property type="protein sequence ID" value="KAI4466526.1"/>
    <property type="molecule type" value="Genomic_DNA"/>
</dbReference>
<reference evidence="1" key="1">
    <citation type="submission" date="2022-04" db="EMBL/GenBank/DDBJ databases">
        <title>Chromosome-scale genome assembly of Holotrichia oblita Faldermann.</title>
        <authorList>
            <person name="Rongchong L."/>
        </authorList>
    </citation>
    <scope>NUCLEOTIDE SEQUENCE</scope>
    <source>
        <strain evidence="1">81SQS9</strain>
    </source>
</reference>
<sequence length="110" mass="12645">MRKHAKIALGDVKKASLLTSTRLRKHLATITPIFKMDKTELEQLATFMGHTQKTYSEFHRLPDDVYQTAKISKLLLLSKQNGIENFKGKSLEEIELDNEIIEENVSDEDE</sequence>
<organism evidence="1 2">
    <name type="scientific">Holotrichia oblita</name>
    <name type="common">Chafer beetle</name>
    <dbReference type="NCBI Taxonomy" id="644536"/>
    <lineage>
        <taxon>Eukaryota</taxon>
        <taxon>Metazoa</taxon>
        <taxon>Ecdysozoa</taxon>
        <taxon>Arthropoda</taxon>
        <taxon>Hexapoda</taxon>
        <taxon>Insecta</taxon>
        <taxon>Pterygota</taxon>
        <taxon>Neoptera</taxon>
        <taxon>Endopterygota</taxon>
        <taxon>Coleoptera</taxon>
        <taxon>Polyphaga</taxon>
        <taxon>Scarabaeiformia</taxon>
        <taxon>Scarabaeidae</taxon>
        <taxon>Melolonthinae</taxon>
        <taxon>Holotrichia</taxon>
    </lineage>
</organism>